<keyword evidence="3" id="KW-1185">Reference proteome</keyword>
<reference evidence="2" key="1">
    <citation type="submission" date="2022-07" db="EMBL/GenBank/DDBJ databases">
        <title>Phylogenomic reconstructions and comparative analyses of Kickxellomycotina fungi.</title>
        <authorList>
            <person name="Reynolds N.K."/>
            <person name="Stajich J.E."/>
            <person name="Barry K."/>
            <person name="Grigoriev I.V."/>
            <person name="Crous P."/>
            <person name="Smith M.E."/>
        </authorList>
    </citation>
    <scope>NUCLEOTIDE SEQUENCE</scope>
    <source>
        <strain evidence="2">NRRL 1566</strain>
    </source>
</reference>
<dbReference type="AlphaFoldDB" id="A0A9W8IEM7"/>
<name>A0A9W8IEM7_9FUNG</name>
<sequence>MSSKPGDQCKPRTIFCADGDGQSPRYLKCVHGRLVEEYCVNDSICIGSKDTTVFCAVDDSSPPPPQKETTLTIRPLAHSLPPATHNKPYAPSWPAQTATAPPPPPLLLMPGLKQSSVPPAAHGSAIVENTKVVPSHYPQSQPPLHLAASTAPMPSAPPQHGPVPPDLQPQAPLYTQPAPVSSKMYLQPPPAPQAPLLSVKPTLAESAPIMLNHRPTPMFEAHPAPLLAEEGNGIAEEIDGIAASDVLSVVGEAILAHHPELMASGNSKPNMDSGDQEDAVPSELPATRLFDPSVELPASRLPERPAVTRGGPGSCTPGSFICEAHGLRPGYFACDSIGVALPASCGLADVCYQHRQTIVCGAPGRNF</sequence>
<dbReference type="Proteomes" id="UP001139887">
    <property type="component" value="Unassembled WGS sequence"/>
</dbReference>
<feature type="region of interest" description="Disordered" evidence="1">
    <location>
        <begin position="137"/>
        <end position="189"/>
    </location>
</feature>
<proteinExistence type="predicted"/>
<dbReference type="EMBL" id="JANBUW010000011">
    <property type="protein sequence ID" value="KAJ2851509.1"/>
    <property type="molecule type" value="Genomic_DNA"/>
</dbReference>
<organism evidence="2 3">
    <name type="scientific">Coemansia brasiliensis</name>
    <dbReference type="NCBI Taxonomy" id="2650707"/>
    <lineage>
        <taxon>Eukaryota</taxon>
        <taxon>Fungi</taxon>
        <taxon>Fungi incertae sedis</taxon>
        <taxon>Zoopagomycota</taxon>
        <taxon>Kickxellomycotina</taxon>
        <taxon>Kickxellomycetes</taxon>
        <taxon>Kickxellales</taxon>
        <taxon>Kickxellaceae</taxon>
        <taxon>Coemansia</taxon>
    </lineage>
</organism>
<dbReference type="OrthoDB" id="5568419at2759"/>
<evidence type="ECO:0000313" key="2">
    <source>
        <dbReference type="EMBL" id="KAJ2851509.1"/>
    </source>
</evidence>
<accession>A0A9W8IEM7</accession>
<gene>
    <name evidence="2" type="ORF">IWW36_000993</name>
</gene>
<evidence type="ECO:0000256" key="1">
    <source>
        <dbReference type="SAM" id="MobiDB-lite"/>
    </source>
</evidence>
<protein>
    <submittedName>
        <fullName evidence="2">Uncharacterized protein</fullName>
    </submittedName>
</protein>
<feature type="compositionally biased region" description="Pro residues" evidence="1">
    <location>
        <begin position="154"/>
        <end position="167"/>
    </location>
</feature>
<evidence type="ECO:0000313" key="3">
    <source>
        <dbReference type="Proteomes" id="UP001139887"/>
    </source>
</evidence>
<comment type="caution">
    <text evidence="2">The sequence shown here is derived from an EMBL/GenBank/DDBJ whole genome shotgun (WGS) entry which is preliminary data.</text>
</comment>